<evidence type="ECO:0000256" key="2">
    <source>
        <dbReference type="SAM" id="SignalP"/>
    </source>
</evidence>
<organism evidence="3 4">
    <name type="scientific">Daphnia galeata</name>
    <dbReference type="NCBI Taxonomy" id="27404"/>
    <lineage>
        <taxon>Eukaryota</taxon>
        <taxon>Metazoa</taxon>
        <taxon>Ecdysozoa</taxon>
        <taxon>Arthropoda</taxon>
        <taxon>Crustacea</taxon>
        <taxon>Branchiopoda</taxon>
        <taxon>Diplostraca</taxon>
        <taxon>Cladocera</taxon>
        <taxon>Anomopoda</taxon>
        <taxon>Daphniidae</taxon>
        <taxon>Daphnia</taxon>
    </lineage>
</organism>
<name>A0A8J2RMY6_9CRUS</name>
<proteinExistence type="predicted"/>
<accession>A0A8J2RMY6</accession>
<evidence type="ECO:0008006" key="5">
    <source>
        <dbReference type="Google" id="ProtNLM"/>
    </source>
</evidence>
<feature type="chain" id="PRO_5035307105" description="Cuticular protein" evidence="2">
    <location>
        <begin position="26"/>
        <end position="122"/>
    </location>
</feature>
<gene>
    <name evidence="3" type="ORF">DGAL_LOCUS10919</name>
</gene>
<dbReference type="OrthoDB" id="10295074at2759"/>
<dbReference type="AlphaFoldDB" id="A0A8J2RMY6"/>
<keyword evidence="4" id="KW-1185">Reference proteome</keyword>
<feature type="signal peptide" evidence="2">
    <location>
        <begin position="1"/>
        <end position="25"/>
    </location>
</feature>
<dbReference type="EMBL" id="CAKKLH010000277">
    <property type="protein sequence ID" value="CAH0107599.1"/>
    <property type="molecule type" value="Genomic_DNA"/>
</dbReference>
<evidence type="ECO:0000313" key="3">
    <source>
        <dbReference type="EMBL" id="CAH0107599.1"/>
    </source>
</evidence>
<evidence type="ECO:0000256" key="1">
    <source>
        <dbReference type="SAM" id="MobiDB-lite"/>
    </source>
</evidence>
<protein>
    <recommendedName>
        <fullName evidence="5">Cuticular protein</fullName>
    </recommendedName>
</protein>
<comment type="caution">
    <text evidence="3">The sequence shown here is derived from an EMBL/GenBank/DDBJ whole genome shotgun (WGS) entry which is preliminary data.</text>
</comment>
<sequence>MSRFNILIVAFLLAVVVLMNNGADAQARYYFSRNVMPTVVSYRQQQRYPVVNRNSYATAYNPYAAAAAAAPVNNWARPLVSVPQQSFQPQYISRPANNYYYGGSNSGENNSGESREVYRRYW</sequence>
<feature type="compositionally biased region" description="Low complexity" evidence="1">
    <location>
        <begin position="103"/>
        <end position="112"/>
    </location>
</feature>
<dbReference type="Proteomes" id="UP000789390">
    <property type="component" value="Unassembled WGS sequence"/>
</dbReference>
<evidence type="ECO:0000313" key="4">
    <source>
        <dbReference type="Proteomes" id="UP000789390"/>
    </source>
</evidence>
<feature type="compositionally biased region" description="Basic and acidic residues" evidence="1">
    <location>
        <begin position="113"/>
        <end position="122"/>
    </location>
</feature>
<keyword evidence="2" id="KW-0732">Signal</keyword>
<reference evidence="3" key="1">
    <citation type="submission" date="2021-11" db="EMBL/GenBank/DDBJ databases">
        <authorList>
            <person name="Schell T."/>
        </authorList>
    </citation>
    <scope>NUCLEOTIDE SEQUENCE</scope>
    <source>
        <strain evidence="3">M5</strain>
    </source>
</reference>
<feature type="region of interest" description="Disordered" evidence="1">
    <location>
        <begin position="103"/>
        <end position="122"/>
    </location>
</feature>